<evidence type="ECO:0000313" key="3">
    <source>
        <dbReference type="EMBL" id="ETW85564.1"/>
    </source>
</evidence>
<organism evidence="3 4">
    <name type="scientific">Heterobasidion irregulare (strain TC 32-1)</name>
    <dbReference type="NCBI Taxonomy" id="747525"/>
    <lineage>
        <taxon>Eukaryota</taxon>
        <taxon>Fungi</taxon>
        <taxon>Dikarya</taxon>
        <taxon>Basidiomycota</taxon>
        <taxon>Agaricomycotina</taxon>
        <taxon>Agaricomycetes</taxon>
        <taxon>Russulales</taxon>
        <taxon>Bondarzewiaceae</taxon>
        <taxon>Heterobasidion</taxon>
        <taxon>Heterobasidion annosum species complex</taxon>
    </lineage>
</organism>
<dbReference type="KEGG" id="hir:HETIRDRAFT_115217"/>
<feature type="region of interest" description="Disordered" evidence="1">
    <location>
        <begin position="51"/>
        <end position="90"/>
    </location>
</feature>
<dbReference type="OrthoDB" id="3237556at2759"/>
<dbReference type="RefSeq" id="XP_009542411.1">
    <property type="nucleotide sequence ID" value="XM_009544116.1"/>
</dbReference>
<keyword evidence="2" id="KW-0812">Transmembrane</keyword>
<proteinExistence type="predicted"/>
<feature type="compositionally biased region" description="Basic and acidic residues" evidence="1">
    <location>
        <begin position="51"/>
        <end position="75"/>
    </location>
</feature>
<dbReference type="HOGENOM" id="CLU_1917315_0_0_1"/>
<keyword evidence="4" id="KW-1185">Reference proteome</keyword>
<dbReference type="EMBL" id="KI925455">
    <property type="protein sequence ID" value="ETW85564.1"/>
    <property type="molecule type" value="Genomic_DNA"/>
</dbReference>
<feature type="transmembrane region" description="Helical" evidence="2">
    <location>
        <begin position="20"/>
        <end position="42"/>
    </location>
</feature>
<keyword evidence="2" id="KW-0472">Membrane</keyword>
<gene>
    <name evidence="3" type="ORF">HETIRDRAFT_115217</name>
</gene>
<keyword evidence="2" id="KW-1133">Transmembrane helix</keyword>
<reference evidence="3 4" key="1">
    <citation type="journal article" date="2012" name="New Phytol.">
        <title>Insight into trade-off between wood decay and parasitism from the genome of a fungal forest pathogen.</title>
        <authorList>
            <person name="Olson A."/>
            <person name="Aerts A."/>
            <person name="Asiegbu F."/>
            <person name="Belbahri L."/>
            <person name="Bouzid O."/>
            <person name="Broberg A."/>
            <person name="Canback B."/>
            <person name="Coutinho P.M."/>
            <person name="Cullen D."/>
            <person name="Dalman K."/>
            <person name="Deflorio G."/>
            <person name="van Diepen L.T."/>
            <person name="Dunand C."/>
            <person name="Duplessis S."/>
            <person name="Durling M."/>
            <person name="Gonthier P."/>
            <person name="Grimwood J."/>
            <person name="Fossdal C.G."/>
            <person name="Hansson D."/>
            <person name="Henrissat B."/>
            <person name="Hietala A."/>
            <person name="Himmelstrand K."/>
            <person name="Hoffmeister D."/>
            <person name="Hogberg N."/>
            <person name="James T.Y."/>
            <person name="Karlsson M."/>
            <person name="Kohler A."/>
            <person name="Kues U."/>
            <person name="Lee Y.H."/>
            <person name="Lin Y.C."/>
            <person name="Lind M."/>
            <person name="Lindquist E."/>
            <person name="Lombard V."/>
            <person name="Lucas S."/>
            <person name="Lunden K."/>
            <person name="Morin E."/>
            <person name="Murat C."/>
            <person name="Park J."/>
            <person name="Raffaello T."/>
            <person name="Rouze P."/>
            <person name="Salamov A."/>
            <person name="Schmutz J."/>
            <person name="Solheim H."/>
            <person name="Stahlberg J."/>
            <person name="Velez H."/>
            <person name="de Vries R.P."/>
            <person name="Wiebenga A."/>
            <person name="Woodward S."/>
            <person name="Yakovlev I."/>
            <person name="Garbelotto M."/>
            <person name="Martin F."/>
            <person name="Grigoriev I.V."/>
            <person name="Stenlid J."/>
        </authorList>
    </citation>
    <scope>NUCLEOTIDE SEQUENCE [LARGE SCALE GENOMIC DNA]</scope>
    <source>
        <strain evidence="3 4">TC 32-1</strain>
    </source>
</reference>
<feature type="compositionally biased region" description="Polar residues" evidence="1">
    <location>
        <begin position="77"/>
        <end position="90"/>
    </location>
</feature>
<accession>W4KIM9</accession>
<dbReference type="InParanoid" id="W4KIM9"/>
<dbReference type="Proteomes" id="UP000030671">
    <property type="component" value="Unassembled WGS sequence"/>
</dbReference>
<protein>
    <submittedName>
        <fullName evidence="3">Uncharacterized protein</fullName>
    </submittedName>
</protein>
<evidence type="ECO:0000256" key="1">
    <source>
        <dbReference type="SAM" id="MobiDB-lite"/>
    </source>
</evidence>
<sequence>MAGSTNGSIAPYTEWNEAVIVAVVFVGLLSVTLLLLLLHACVRSQIRLAKNDAGRDGGDCENTHPDDSMLEEKESGVTPTSQASQTSFTLSPDQPVVFDVDTGRGYNVEIMQVILTPPTPAKERGDKGVPVP</sequence>
<name>W4KIM9_HETIT</name>
<evidence type="ECO:0000313" key="4">
    <source>
        <dbReference type="Proteomes" id="UP000030671"/>
    </source>
</evidence>
<evidence type="ECO:0000256" key="2">
    <source>
        <dbReference type="SAM" id="Phobius"/>
    </source>
</evidence>
<dbReference type="AlphaFoldDB" id="W4KIM9"/>
<dbReference type="GeneID" id="20666469"/>